<evidence type="ECO:0008006" key="3">
    <source>
        <dbReference type="Google" id="ProtNLM"/>
    </source>
</evidence>
<evidence type="ECO:0000313" key="1">
    <source>
        <dbReference type="EMBL" id="OMF55636.1"/>
    </source>
</evidence>
<dbReference type="AlphaFoldDB" id="A0A1R1EUW7"/>
<evidence type="ECO:0000313" key="2">
    <source>
        <dbReference type="Proteomes" id="UP000187172"/>
    </source>
</evidence>
<organism evidence="1 2">
    <name type="scientific">Paenibacillus rhizosphaerae</name>
    <dbReference type="NCBI Taxonomy" id="297318"/>
    <lineage>
        <taxon>Bacteria</taxon>
        <taxon>Bacillati</taxon>
        <taxon>Bacillota</taxon>
        <taxon>Bacilli</taxon>
        <taxon>Bacillales</taxon>
        <taxon>Paenibacillaceae</taxon>
        <taxon>Paenibacillus</taxon>
    </lineage>
</organism>
<dbReference type="EMBL" id="MRTP01000002">
    <property type="protein sequence ID" value="OMF55636.1"/>
    <property type="molecule type" value="Genomic_DNA"/>
</dbReference>
<protein>
    <recommendedName>
        <fullName evidence="3">DUF3006 domain-containing protein</fullName>
    </recommendedName>
</protein>
<proteinExistence type="predicted"/>
<dbReference type="RefSeq" id="WP_076170028.1">
    <property type="nucleotide sequence ID" value="NZ_MRTP01000002.1"/>
</dbReference>
<accession>A0A1R1EUW7</accession>
<gene>
    <name evidence="1" type="ORF">BK138_13350</name>
</gene>
<dbReference type="Proteomes" id="UP000187172">
    <property type="component" value="Unassembled WGS sequence"/>
</dbReference>
<comment type="caution">
    <text evidence="1">The sequence shown here is derived from an EMBL/GenBank/DDBJ whole genome shotgun (WGS) entry which is preliminary data.</text>
</comment>
<dbReference type="STRING" id="297318.BK138_13350"/>
<dbReference type="Pfam" id="PF11213">
    <property type="entry name" value="DUF3006"/>
    <property type="match status" value="1"/>
</dbReference>
<keyword evidence="2" id="KW-1185">Reference proteome</keyword>
<sequence length="70" mass="7883">MTGYVEGFEGPYCRIEVDGNIQAVPREQVDPQVKAGDAVELKDGKWVTDPAATKRRTDEIKKLMDDVWES</sequence>
<reference evidence="1 2" key="1">
    <citation type="submission" date="2016-11" db="EMBL/GenBank/DDBJ databases">
        <title>Paenibacillus species isolates.</title>
        <authorList>
            <person name="Beno S.M."/>
        </authorList>
    </citation>
    <scope>NUCLEOTIDE SEQUENCE [LARGE SCALE GENOMIC DNA]</scope>
    <source>
        <strain evidence="1 2">FSL R5-0378</strain>
    </source>
</reference>
<dbReference type="InterPro" id="IPR021377">
    <property type="entry name" value="DUF3006"/>
</dbReference>
<name>A0A1R1EUW7_9BACL</name>